<dbReference type="GO" id="GO:0046677">
    <property type="term" value="P:response to antibiotic"/>
    <property type="evidence" value="ECO:0007669"/>
    <property type="project" value="TreeGrafter"/>
</dbReference>
<dbReference type="InterPro" id="IPR058625">
    <property type="entry name" value="MdtA-like_BSH"/>
</dbReference>
<dbReference type="NCBIfam" id="TIGR01730">
    <property type="entry name" value="RND_mfp"/>
    <property type="match status" value="1"/>
</dbReference>
<dbReference type="RefSeq" id="WP_106870695.1">
    <property type="nucleotide sequence ID" value="NZ_CP053841.1"/>
</dbReference>
<dbReference type="Pfam" id="PF25989">
    <property type="entry name" value="YknX_C"/>
    <property type="match status" value="1"/>
</dbReference>
<dbReference type="OrthoDB" id="9772050at2"/>
<dbReference type="InterPro" id="IPR000595">
    <property type="entry name" value="cNMP-bd_dom"/>
</dbReference>
<dbReference type="Pfam" id="PF25917">
    <property type="entry name" value="BSH_RND"/>
    <property type="match status" value="1"/>
</dbReference>
<dbReference type="Pfam" id="PF25876">
    <property type="entry name" value="HH_MFP_RND"/>
    <property type="match status" value="1"/>
</dbReference>
<dbReference type="PROSITE" id="PS51257">
    <property type="entry name" value="PROKAR_LIPOPROTEIN"/>
    <property type="match status" value="1"/>
</dbReference>
<comment type="caution">
    <text evidence="4">The sequence shown here is derived from an EMBL/GenBank/DDBJ whole genome shotgun (WGS) entry which is preliminary data.</text>
</comment>
<dbReference type="PANTHER" id="PTHR30158">
    <property type="entry name" value="ACRA/E-RELATED COMPONENT OF DRUG EFFLUX TRANSPORTER"/>
    <property type="match status" value="1"/>
</dbReference>
<dbReference type="Gene3D" id="2.40.420.20">
    <property type="match status" value="1"/>
</dbReference>
<dbReference type="SUPFAM" id="SSF111369">
    <property type="entry name" value="HlyD-like secretion proteins"/>
    <property type="match status" value="1"/>
</dbReference>
<dbReference type="Gene3D" id="2.40.50.100">
    <property type="match status" value="1"/>
</dbReference>
<dbReference type="InterPro" id="IPR058626">
    <property type="entry name" value="MdtA-like_b-barrel"/>
</dbReference>
<feature type="transmembrane region" description="Helical" evidence="2">
    <location>
        <begin position="7"/>
        <end position="24"/>
    </location>
</feature>
<proteinExistence type="inferred from homology"/>
<keyword evidence="2" id="KW-0812">Transmembrane</keyword>
<dbReference type="Pfam" id="PF25944">
    <property type="entry name" value="Beta-barrel_RND"/>
    <property type="match status" value="1"/>
</dbReference>
<evidence type="ECO:0000313" key="5">
    <source>
        <dbReference type="Proteomes" id="UP000240535"/>
    </source>
</evidence>
<dbReference type="PROSITE" id="PS50042">
    <property type="entry name" value="CNMP_BINDING_3"/>
    <property type="match status" value="1"/>
</dbReference>
<keyword evidence="5" id="KW-1185">Reference proteome</keyword>
<evidence type="ECO:0000256" key="1">
    <source>
        <dbReference type="ARBA" id="ARBA00009477"/>
    </source>
</evidence>
<reference evidence="5" key="1">
    <citation type="submission" date="2017-10" db="EMBL/GenBank/DDBJ databases">
        <title>Campylobacter species from seals.</title>
        <authorList>
            <person name="Gilbert M.J."/>
            <person name="Zomer A.L."/>
            <person name="Timmerman A.J."/>
            <person name="Duim B."/>
            <person name="Wagenaar J.A."/>
        </authorList>
    </citation>
    <scope>NUCLEOTIDE SEQUENCE [LARGE SCALE GENOMIC DNA]</scope>
    <source>
        <strain evidence="5">17S00004-5</strain>
    </source>
</reference>
<dbReference type="InterPro" id="IPR058624">
    <property type="entry name" value="MdtA-like_HH"/>
</dbReference>
<evidence type="ECO:0000256" key="2">
    <source>
        <dbReference type="SAM" id="Phobius"/>
    </source>
</evidence>
<accession>A0A2P8R0W4</accession>
<dbReference type="EMBL" id="PDHH01000003">
    <property type="protein sequence ID" value="PSM52137.1"/>
    <property type="molecule type" value="Genomic_DNA"/>
</dbReference>
<dbReference type="InterPro" id="IPR006143">
    <property type="entry name" value="RND_pump_MFP"/>
</dbReference>
<dbReference type="GO" id="GO:0022857">
    <property type="term" value="F:transmembrane transporter activity"/>
    <property type="evidence" value="ECO:0007669"/>
    <property type="project" value="InterPro"/>
</dbReference>
<dbReference type="Gene3D" id="2.40.30.170">
    <property type="match status" value="1"/>
</dbReference>
<protein>
    <submittedName>
        <fullName evidence="4">Efflux transporter periplasmic adaptor subunit</fullName>
    </submittedName>
</protein>
<evidence type="ECO:0000259" key="3">
    <source>
        <dbReference type="PROSITE" id="PS50042"/>
    </source>
</evidence>
<evidence type="ECO:0000313" key="4">
    <source>
        <dbReference type="EMBL" id="PSM52137.1"/>
    </source>
</evidence>
<sequence>MNKITKVFVFITVVMLLSGCNMPWSKNDKSEQSKANTQQQMPPIQVKVFVAKKEDIPITFSYPAKIVSKQSVDVVSKVSGTILEQYFKPGDSVKKGDKLFLIDPKKYKAAQEISNANLQMAKANFERTRLNYSRALKLKKTNSISKQEFDNSVSEYKSAQANIESAQATLKNANIDLNYTLVRAPFDGIIGDTYQDKGTFITLQNNKLVRLTNLNPIHAKFAIADVDMLNINQKKENKEWLQKDTNATLIINDKRYNGKLIFIDKVVNNQTGSIDAKAIFENSQQELLPGYFGTVKLSGFYQKGGFKIPQVAIKQNVQGSYVFLLKDGKVTTTPIEISYQTSEYAIISKGLSEGDKIIINNFMKIRPGAPAVEAKAE</sequence>
<dbReference type="Proteomes" id="UP000240535">
    <property type="component" value="Unassembled WGS sequence"/>
</dbReference>
<dbReference type="InterPro" id="IPR058637">
    <property type="entry name" value="YknX-like_C"/>
</dbReference>
<name>A0A2P8R0W4_9BACT</name>
<keyword evidence="2" id="KW-1133">Transmembrane helix</keyword>
<organism evidence="4 5">
    <name type="scientific">Campylobacter blaseri</name>
    <dbReference type="NCBI Taxonomy" id="2042961"/>
    <lineage>
        <taxon>Bacteria</taxon>
        <taxon>Pseudomonadati</taxon>
        <taxon>Campylobacterota</taxon>
        <taxon>Epsilonproteobacteria</taxon>
        <taxon>Campylobacterales</taxon>
        <taxon>Campylobacteraceae</taxon>
        <taxon>Campylobacter</taxon>
    </lineage>
</organism>
<gene>
    <name evidence="4" type="ORF">CQ405_03510</name>
</gene>
<dbReference type="Gene3D" id="1.10.287.470">
    <property type="entry name" value="Helix hairpin bin"/>
    <property type="match status" value="1"/>
</dbReference>
<dbReference type="GO" id="GO:0005886">
    <property type="term" value="C:plasma membrane"/>
    <property type="evidence" value="ECO:0007669"/>
    <property type="project" value="TreeGrafter"/>
</dbReference>
<dbReference type="AlphaFoldDB" id="A0A2P8R0W4"/>
<dbReference type="GO" id="GO:0030313">
    <property type="term" value="C:cell envelope"/>
    <property type="evidence" value="ECO:0007669"/>
    <property type="project" value="UniProtKB-SubCell"/>
</dbReference>
<feature type="domain" description="Cyclic nucleotide-binding" evidence="3">
    <location>
        <begin position="279"/>
        <end position="377"/>
    </location>
</feature>
<keyword evidence="2" id="KW-0472">Membrane</keyword>
<comment type="similarity">
    <text evidence="1">Belongs to the membrane fusion protein (MFP) (TC 8.A.1) family.</text>
</comment>